<feature type="domain" description="Large ribosomal subunit protein uL2 C-terminal" evidence="7">
    <location>
        <begin position="125"/>
        <end position="253"/>
    </location>
</feature>
<dbReference type="PIRSF" id="PIRSF002158">
    <property type="entry name" value="Ribosomal_L2"/>
    <property type="match status" value="1"/>
</dbReference>
<dbReference type="Gene3D" id="2.30.30.30">
    <property type="match status" value="1"/>
</dbReference>
<evidence type="ECO:0000259" key="8">
    <source>
        <dbReference type="SMART" id="SM01383"/>
    </source>
</evidence>
<dbReference type="FunFam" id="2.40.50.140:FF:000003">
    <property type="entry name" value="50S ribosomal protein L2"/>
    <property type="match status" value="1"/>
</dbReference>
<keyword evidence="5" id="KW-0699">rRNA-binding</keyword>
<feature type="domain" description="Large ribosomal subunit protein uL2 RNA-binding" evidence="8">
    <location>
        <begin position="42"/>
        <end position="119"/>
    </location>
</feature>
<comment type="similarity">
    <text evidence="1 5">Belongs to the universal ribosomal protein uL2 family.</text>
</comment>
<dbReference type="FunFam" id="2.30.30.30:FF:000001">
    <property type="entry name" value="50S ribosomal protein L2"/>
    <property type="match status" value="1"/>
</dbReference>
<dbReference type="SMART" id="SM01382">
    <property type="entry name" value="Ribosomal_L2_C"/>
    <property type="match status" value="1"/>
</dbReference>
<accession>A0A7G3G7Z2</accession>
<proteinExistence type="inferred from homology"/>
<reference evidence="9 10" key="1">
    <citation type="submission" date="2018-01" db="EMBL/GenBank/DDBJ databases">
        <title>Genome sequence of Iodobacter sp. strain PCH194 isolated from Indian Trans-Himalaya.</title>
        <authorList>
            <person name="Kumar V."/>
            <person name="Thakur V."/>
            <person name="Kumar S."/>
            <person name="Singh D."/>
        </authorList>
    </citation>
    <scope>NUCLEOTIDE SEQUENCE [LARGE SCALE GENOMIC DNA]</scope>
    <source>
        <strain evidence="9 10">PCH194</strain>
    </source>
</reference>
<dbReference type="InterPro" id="IPR022666">
    <property type="entry name" value="Ribosomal_uL2_RNA-bd_dom"/>
</dbReference>
<dbReference type="RefSeq" id="WP_130105844.1">
    <property type="nucleotide sequence ID" value="NZ_CP025781.1"/>
</dbReference>
<evidence type="ECO:0000256" key="2">
    <source>
        <dbReference type="ARBA" id="ARBA00022980"/>
    </source>
</evidence>
<evidence type="ECO:0000256" key="6">
    <source>
        <dbReference type="SAM" id="MobiDB-lite"/>
    </source>
</evidence>
<evidence type="ECO:0000256" key="4">
    <source>
        <dbReference type="ARBA" id="ARBA00035242"/>
    </source>
</evidence>
<dbReference type="GO" id="GO:0002181">
    <property type="term" value="P:cytoplasmic translation"/>
    <property type="evidence" value="ECO:0007669"/>
    <property type="project" value="TreeGrafter"/>
</dbReference>
<dbReference type="Proteomes" id="UP000515917">
    <property type="component" value="Chromosome"/>
</dbReference>
<dbReference type="EMBL" id="CP025781">
    <property type="protein sequence ID" value="QBC43259.1"/>
    <property type="molecule type" value="Genomic_DNA"/>
</dbReference>
<dbReference type="InterPro" id="IPR008991">
    <property type="entry name" value="Translation_prot_SH3-like_sf"/>
</dbReference>
<dbReference type="InterPro" id="IPR012340">
    <property type="entry name" value="NA-bd_OB-fold"/>
</dbReference>
<dbReference type="PANTHER" id="PTHR13691:SF5">
    <property type="entry name" value="LARGE RIBOSOMAL SUBUNIT PROTEIN UL2M"/>
    <property type="match status" value="1"/>
</dbReference>
<evidence type="ECO:0000256" key="3">
    <source>
        <dbReference type="ARBA" id="ARBA00023274"/>
    </source>
</evidence>
<protein>
    <recommendedName>
        <fullName evidence="4 5">Large ribosomal subunit protein uL2</fullName>
    </recommendedName>
</protein>
<dbReference type="InterPro" id="IPR002171">
    <property type="entry name" value="Ribosomal_uL2"/>
</dbReference>
<name>A0A7G3G7Z2_9NEIS</name>
<dbReference type="GO" id="GO:0003735">
    <property type="term" value="F:structural constituent of ribosome"/>
    <property type="evidence" value="ECO:0007669"/>
    <property type="project" value="InterPro"/>
</dbReference>
<evidence type="ECO:0000313" key="10">
    <source>
        <dbReference type="Proteomes" id="UP000515917"/>
    </source>
</evidence>
<dbReference type="SUPFAM" id="SSF50104">
    <property type="entry name" value="Translation proteins SH3-like domain"/>
    <property type="match status" value="1"/>
</dbReference>
<dbReference type="SUPFAM" id="SSF50249">
    <property type="entry name" value="Nucleic acid-binding proteins"/>
    <property type="match status" value="1"/>
</dbReference>
<dbReference type="InterPro" id="IPR014722">
    <property type="entry name" value="Rib_uL2_dom2"/>
</dbReference>
<dbReference type="Gene3D" id="4.10.950.10">
    <property type="entry name" value="Ribosomal protein L2, domain 3"/>
    <property type="match status" value="1"/>
</dbReference>
<dbReference type="InterPro" id="IPR005880">
    <property type="entry name" value="Ribosomal_uL2_bac/org-type"/>
</dbReference>
<dbReference type="GO" id="GO:0015934">
    <property type="term" value="C:large ribosomal subunit"/>
    <property type="evidence" value="ECO:0007669"/>
    <property type="project" value="InterPro"/>
</dbReference>
<dbReference type="PROSITE" id="PS00467">
    <property type="entry name" value="RIBOSOMAL_L2"/>
    <property type="match status" value="1"/>
</dbReference>
<dbReference type="InterPro" id="IPR022669">
    <property type="entry name" value="Ribosomal_uL2_C"/>
</dbReference>
<dbReference type="GO" id="GO:0019843">
    <property type="term" value="F:rRNA binding"/>
    <property type="evidence" value="ECO:0007669"/>
    <property type="project" value="UniProtKB-UniRule"/>
</dbReference>
<comment type="function">
    <text evidence="5">One of the primary rRNA binding proteins. Required for association of the 30S and 50S subunits to form the 70S ribosome, for tRNA binding and peptide bond formation. It has been suggested to have peptidyltransferase activity; this is somewhat controversial. Makes several contacts with the 16S rRNA in the 70S ribosome.</text>
</comment>
<keyword evidence="3 5" id="KW-0687">Ribonucleoprotein</keyword>
<comment type="subunit">
    <text evidence="5">Part of the 50S ribosomal subunit. Forms a bridge to the 30S subunit in the 70S ribosome.</text>
</comment>
<dbReference type="Gene3D" id="2.40.50.140">
    <property type="entry name" value="Nucleic acid-binding proteins"/>
    <property type="match status" value="1"/>
</dbReference>
<keyword evidence="2 5" id="KW-0689">Ribosomal protein</keyword>
<dbReference type="SMART" id="SM01383">
    <property type="entry name" value="Ribosomal_L2"/>
    <property type="match status" value="1"/>
</dbReference>
<dbReference type="NCBIfam" id="TIGR01171">
    <property type="entry name" value="rplB_bact"/>
    <property type="match status" value="1"/>
</dbReference>
<dbReference type="GO" id="GO:0016740">
    <property type="term" value="F:transferase activity"/>
    <property type="evidence" value="ECO:0007669"/>
    <property type="project" value="InterPro"/>
</dbReference>
<feature type="compositionally biased region" description="Basic residues" evidence="6">
    <location>
        <begin position="257"/>
        <end position="278"/>
    </location>
</feature>
<organism evidence="9 10">
    <name type="scientific">Iodobacter fluviatilis</name>
    <dbReference type="NCBI Taxonomy" id="537"/>
    <lineage>
        <taxon>Bacteria</taxon>
        <taxon>Pseudomonadati</taxon>
        <taxon>Pseudomonadota</taxon>
        <taxon>Betaproteobacteria</taxon>
        <taxon>Neisseriales</taxon>
        <taxon>Chitinibacteraceae</taxon>
        <taxon>Iodobacter</taxon>
    </lineage>
</organism>
<feature type="compositionally biased region" description="Basic and acidic residues" evidence="6">
    <location>
        <begin position="230"/>
        <end position="242"/>
    </location>
</feature>
<dbReference type="Pfam" id="PF03947">
    <property type="entry name" value="Ribosomal_L2_C"/>
    <property type="match status" value="1"/>
</dbReference>
<dbReference type="AlphaFoldDB" id="A0A7G3G7Z2"/>
<dbReference type="PANTHER" id="PTHR13691">
    <property type="entry name" value="RIBOSOMAL PROTEIN L2"/>
    <property type="match status" value="1"/>
</dbReference>
<evidence type="ECO:0000256" key="1">
    <source>
        <dbReference type="ARBA" id="ARBA00005636"/>
    </source>
</evidence>
<keyword evidence="5" id="KW-0694">RNA-binding</keyword>
<evidence type="ECO:0000313" key="9">
    <source>
        <dbReference type="EMBL" id="QBC43259.1"/>
    </source>
</evidence>
<evidence type="ECO:0000259" key="7">
    <source>
        <dbReference type="SMART" id="SM01382"/>
    </source>
</evidence>
<dbReference type="KEGG" id="ifl:C1H71_06675"/>
<gene>
    <name evidence="5" type="primary">rplB</name>
    <name evidence="9" type="ORF">C1H71_06675</name>
</gene>
<dbReference type="InterPro" id="IPR022671">
    <property type="entry name" value="Ribosomal_uL2_CS"/>
</dbReference>
<feature type="region of interest" description="Disordered" evidence="6">
    <location>
        <begin position="222"/>
        <end position="278"/>
    </location>
</feature>
<dbReference type="FunFam" id="4.10.950.10:FF:000001">
    <property type="entry name" value="50S ribosomal protein L2"/>
    <property type="match status" value="1"/>
</dbReference>
<dbReference type="Pfam" id="PF00181">
    <property type="entry name" value="Ribosomal_L2_N"/>
    <property type="match status" value="1"/>
</dbReference>
<dbReference type="InterPro" id="IPR014726">
    <property type="entry name" value="Ribosomal_uL2_dom3"/>
</dbReference>
<dbReference type="HAMAP" id="MF_01320_B">
    <property type="entry name" value="Ribosomal_uL2_B"/>
    <property type="match status" value="1"/>
</dbReference>
<evidence type="ECO:0000256" key="5">
    <source>
        <dbReference type="HAMAP-Rule" id="MF_01320"/>
    </source>
</evidence>
<keyword evidence="10" id="KW-1185">Reference proteome</keyword>
<sequence>MALVKVKPTSPGRRAVVKVVNSDLHKGAPYAPLLESQSKTAGRNNRGVITTRHMGGGHKQHYRLIDFKRNDKDGIVGRVERLEYDPNRTANIALLCYADGERRYIIAPKGLKADMTVISGSDAPIKVGNTLPIRNIPVGSTIHCIELQPGKGAQLARSAGAGVQLLAREGAYAQLRLRSGEIRKVHVDCRATIGEVGNEEHNLRSYGKAGAKRWLGIRPTVRGTAMNPVDHPHGGGEGRTGEGRVPVSPWGQPAKGYRTRRNKRTSNMIVRRRPANKR</sequence>